<dbReference type="KEGG" id="nec:KGD82_13595"/>
<sequence length="137" mass="14425">MVIFPDAQLVAITHLRSVLDGVEVCSEPPGPDEMAGLLPVLVVTGLPSPPMPNRWALSASRLFFEVIAQDQPTANQVANIVNAHVRSLGGSTVPIVGGDAVVSTVRNTAPPESGDDTNSNYRTAGFSAELLLRPLRT</sequence>
<accession>A0A975QLZ1</accession>
<organism evidence="1 2">
    <name type="scientific">Nocardiopsis eucommiae</name>
    <dbReference type="NCBI Taxonomy" id="2831970"/>
    <lineage>
        <taxon>Bacteria</taxon>
        <taxon>Bacillati</taxon>
        <taxon>Actinomycetota</taxon>
        <taxon>Actinomycetes</taxon>
        <taxon>Streptosporangiales</taxon>
        <taxon>Nocardiopsidaceae</taxon>
        <taxon>Nocardiopsis</taxon>
    </lineage>
</organism>
<gene>
    <name evidence="1" type="ORF">KGD82_13595</name>
</gene>
<dbReference type="AlphaFoldDB" id="A0A975QLZ1"/>
<evidence type="ECO:0000313" key="2">
    <source>
        <dbReference type="Proteomes" id="UP000682416"/>
    </source>
</evidence>
<dbReference type="Proteomes" id="UP000682416">
    <property type="component" value="Chromosome"/>
</dbReference>
<evidence type="ECO:0000313" key="1">
    <source>
        <dbReference type="EMBL" id="QVJ03063.1"/>
    </source>
</evidence>
<name>A0A975QLZ1_9ACTN</name>
<protein>
    <submittedName>
        <fullName evidence="1">Uncharacterized protein</fullName>
    </submittedName>
</protein>
<keyword evidence="2" id="KW-1185">Reference proteome</keyword>
<reference evidence="1" key="1">
    <citation type="submission" date="2021-05" db="EMBL/GenBank/DDBJ databases">
        <authorList>
            <person name="Kaiqin L."/>
            <person name="Jian G."/>
        </authorList>
    </citation>
    <scope>NUCLEOTIDE SEQUENCE</scope>
    <source>
        <strain evidence="1">HDS5</strain>
    </source>
</reference>
<proteinExistence type="predicted"/>
<dbReference type="EMBL" id="CP074402">
    <property type="protein sequence ID" value="QVJ03063.1"/>
    <property type="molecule type" value="Genomic_DNA"/>
</dbReference>